<dbReference type="Pfam" id="PF09980">
    <property type="entry name" value="DUF2214"/>
    <property type="match status" value="1"/>
</dbReference>
<protein>
    <submittedName>
        <fullName evidence="2">Membrane protein</fullName>
    </submittedName>
</protein>
<sequence>MTLEALLASLHLLAILTLVVFLSSEAALCRSEWMNAAVVRRLARLDMIYGITALVLLLTGIARLVWGVKGLTWYVSQPLFHLKMLLFFVAALMSLRPTLAIRRWLKALNTDGALPSEEAVRKVRVWIMVQAHIIPVIAVVAAYWARGM</sequence>
<dbReference type="AlphaFoldDB" id="A0A014NKA8"/>
<feature type="transmembrane region" description="Helical" evidence="1">
    <location>
        <begin position="47"/>
        <end position="65"/>
    </location>
</feature>
<dbReference type="RefSeq" id="WP_043383700.1">
    <property type="nucleotide sequence ID" value="NZ_JBOK01000011.1"/>
</dbReference>
<evidence type="ECO:0000313" key="2">
    <source>
        <dbReference type="EMBL" id="EXU79903.1"/>
    </source>
</evidence>
<keyword evidence="1" id="KW-0472">Membrane</keyword>
<accession>A0A014NKA8</accession>
<proteinExistence type="predicted"/>
<reference evidence="2 3" key="1">
    <citation type="submission" date="2014-01" db="EMBL/GenBank/DDBJ databases">
        <title>Interspecies Systems Biology Uncovers Metabolites Affecting C. elegans Gene Expression and Life History Traits.</title>
        <authorList>
            <person name="Watson E."/>
            <person name="Macneil L.T."/>
            <person name="Ritter A.D."/>
            <person name="Yilmaz L.S."/>
            <person name="Rosebrock A.P."/>
            <person name="Caudy A.A."/>
            <person name="Walhout A.J."/>
        </authorList>
    </citation>
    <scope>NUCLEOTIDE SEQUENCE [LARGE SCALE GENOMIC DNA]</scope>
    <source>
        <strain evidence="2 3">DA1877</strain>
    </source>
</reference>
<dbReference type="STRING" id="225991.MA05_02815"/>
<comment type="caution">
    <text evidence="2">The sequence shown here is derived from an EMBL/GenBank/DDBJ whole genome shotgun (WGS) entry which is preliminary data.</text>
</comment>
<keyword evidence="3" id="KW-1185">Reference proteome</keyword>
<name>A0A014NKA8_9BURK</name>
<feature type="transmembrane region" description="Helical" evidence="1">
    <location>
        <begin position="125"/>
        <end position="145"/>
    </location>
</feature>
<keyword evidence="1" id="KW-0812">Transmembrane</keyword>
<dbReference type="EMBL" id="JBOK01000011">
    <property type="protein sequence ID" value="EXU79903.1"/>
    <property type="molecule type" value="Genomic_DNA"/>
</dbReference>
<evidence type="ECO:0000313" key="3">
    <source>
        <dbReference type="Proteomes" id="UP000020766"/>
    </source>
</evidence>
<dbReference type="InterPro" id="IPR018706">
    <property type="entry name" value="DUF2214_membrane"/>
</dbReference>
<dbReference type="PATRIC" id="fig|1457173.3.peg.2079"/>
<organism evidence="2 3">
    <name type="scientific">Comamonas aquatica DA1877</name>
    <dbReference type="NCBI Taxonomy" id="1457173"/>
    <lineage>
        <taxon>Bacteria</taxon>
        <taxon>Pseudomonadati</taxon>
        <taxon>Pseudomonadota</taxon>
        <taxon>Betaproteobacteria</taxon>
        <taxon>Burkholderiales</taxon>
        <taxon>Comamonadaceae</taxon>
        <taxon>Comamonas</taxon>
    </lineage>
</organism>
<keyword evidence="1" id="KW-1133">Transmembrane helix</keyword>
<gene>
    <name evidence="2" type="ORF">AX13_02050</name>
</gene>
<feature type="transmembrane region" description="Helical" evidence="1">
    <location>
        <begin position="85"/>
        <end position="105"/>
    </location>
</feature>
<dbReference type="Proteomes" id="UP000020766">
    <property type="component" value="Unassembled WGS sequence"/>
</dbReference>
<evidence type="ECO:0000256" key="1">
    <source>
        <dbReference type="SAM" id="Phobius"/>
    </source>
</evidence>